<evidence type="ECO:0000313" key="3">
    <source>
        <dbReference type="Proteomes" id="UP000281553"/>
    </source>
</evidence>
<name>A0A3P6TBE7_DIBLA</name>
<dbReference type="EMBL" id="UYRU01043504">
    <property type="protein sequence ID" value="VDK82387.1"/>
    <property type="molecule type" value="Genomic_DNA"/>
</dbReference>
<organism evidence="2 3">
    <name type="scientific">Dibothriocephalus latus</name>
    <name type="common">Fish tapeworm</name>
    <name type="synonym">Diphyllobothrium latum</name>
    <dbReference type="NCBI Taxonomy" id="60516"/>
    <lineage>
        <taxon>Eukaryota</taxon>
        <taxon>Metazoa</taxon>
        <taxon>Spiralia</taxon>
        <taxon>Lophotrochozoa</taxon>
        <taxon>Platyhelminthes</taxon>
        <taxon>Cestoda</taxon>
        <taxon>Eucestoda</taxon>
        <taxon>Diphyllobothriidea</taxon>
        <taxon>Diphyllobothriidae</taxon>
        <taxon>Dibothriocephalus</taxon>
    </lineage>
</organism>
<proteinExistence type="predicted"/>
<evidence type="ECO:0000256" key="1">
    <source>
        <dbReference type="SAM" id="MobiDB-lite"/>
    </source>
</evidence>
<dbReference type="OrthoDB" id="6272112at2759"/>
<evidence type="ECO:0000313" key="2">
    <source>
        <dbReference type="EMBL" id="VDK82387.1"/>
    </source>
</evidence>
<gene>
    <name evidence="2" type="ORF">DILT_LOCUS3336</name>
</gene>
<sequence length="331" mass="37044">SRVTPPADVSTPRVAVGKKAVRTATAPALTVPQLRSPQQENQQTLRPDEPRRWEPRSPFNRAWYSGHSTLNRYGSQESAYNSRRGLWSGSGTLPSSALGSSSGCFHDVREVYTIQQVLRDTLETRRRPQDEKNKVMVRQRHRKEYLRSWSRERIIVTEQILYPTTNLSVTSAGSSLLNVTEGLGKSNVSAQASPSCHDTSSSRNSTGYTSPFHTLSPPVRTSAHLSDQVHVVPVVCNSKKSADKSQKVIARPRLRKQVSAPGTYLFGELDAFNDTEMQNDNGRQIPLKSTLAMLRSPSANSPSLIRKTDQRNVRFASNYRLPEHMDEDQFV</sequence>
<keyword evidence="3" id="KW-1185">Reference proteome</keyword>
<feature type="region of interest" description="Disordered" evidence="1">
    <location>
        <begin position="189"/>
        <end position="208"/>
    </location>
</feature>
<protein>
    <submittedName>
        <fullName evidence="2">Uncharacterized protein</fullName>
    </submittedName>
</protein>
<dbReference type="AlphaFoldDB" id="A0A3P6TBE7"/>
<dbReference type="Proteomes" id="UP000281553">
    <property type="component" value="Unassembled WGS sequence"/>
</dbReference>
<reference evidence="2 3" key="1">
    <citation type="submission" date="2018-11" db="EMBL/GenBank/DDBJ databases">
        <authorList>
            <consortium name="Pathogen Informatics"/>
        </authorList>
    </citation>
    <scope>NUCLEOTIDE SEQUENCE [LARGE SCALE GENOMIC DNA]</scope>
</reference>
<feature type="compositionally biased region" description="Polar residues" evidence="1">
    <location>
        <begin position="33"/>
        <end position="45"/>
    </location>
</feature>
<feature type="region of interest" description="Disordered" evidence="1">
    <location>
        <begin position="1"/>
        <end position="60"/>
    </location>
</feature>
<feature type="compositionally biased region" description="Basic and acidic residues" evidence="1">
    <location>
        <begin position="46"/>
        <end position="55"/>
    </location>
</feature>
<accession>A0A3P6TBE7</accession>
<feature type="non-terminal residue" evidence="2">
    <location>
        <position position="1"/>
    </location>
</feature>